<dbReference type="GO" id="GO:0006631">
    <property type="term" value="P:fatty acid metabolic process"/>
    <property type="evidence" value="ECO:0007669"/>
    <property type="project" value="TreeGrafter"/>
</dbReference>
<evidence type="ECO:0000256" key="5">
    <source>
        <dbReference type="ARBA" id="ARBA00023315"/>
    </source>
</evidence>
<evidence type="ECO:0000256" key="2">
    <source>
        <dbReference type="ARBA" id="ARBA00007937"/>
    </source>
</evidence>
<dbReference type="GO" id="GO:0012505">
    <property type="term" value="C:endomembrane system"/>
    <property type="evidence" value="ECO:0007669"/>
    <property type="project" value="UniProtKB-SubCell"/>
</dbReference>
<dbReference type="GO" id="GO:0031966">
    <property type="term" value="C:mitochondrial membrane"/>
    <property type="evidence" value="ECO:0007669"/>
    <property type="project" value="TreeGrafter"/>
</dbReference>
<dbReference type="InterPro" id="IPR041728">
    <property type="entry name" value="GPAT/DHAPAT_LPLAT"/>
</dbReference>
<dbReference type="GO" id="GO:0005778">
    <property type="term" value="C:peroxisomal membrane"/>
    <property type="evidence" value="ECO:0007669"/>
    <property type="project" value="TreeGrafter"/>
</dbReference>
<evidence type="ECO:0000256" key="3">
    <source>
        <dbReference type="ARBA" id="ARBA00022679"/>
    </source>
</evidence>
<dbReference type="GO" id="GO:0008611">
    <property type="term" value="P:ether lipid biosynthetic process"/>
    <property type="evidence" value="ECO:0007669"/>
    <property type="project" value="TreeGrafter"/>
</dbReference>
<dbReference type="GO" id="GO:0019432">
    <property type="term" value="P:triglyceride biosynthetic process"/>
    <property type="evidence" value="ECO:0007669"/>
    <property type="project" value="TreeGrafter"/>
</dbReference>
<proteinExistence type="inferred from homology"/>
<evidence type="ECO:0000259" key="6">
    <source>
        <dbReference type="SMART" id="SM00563"/>
    </source>
</evidence>
<evidence type="ECO:0000313" key="8">
    <source>
        <dbReference type="Proteomes" id="UP001159042"/>
    </source>
</evidence>
<name>A0AAV8WG73_9CUCU</name>
<dbReference type="EMBL" id="JANEYG010000001">
    <property type="protein sequence ID" value="KAJ8925629.1"/>
    <property type="molecule type" value="Genomic_DNA"/>
</dbReference>
<dbReference type="CDD" id="cd07993">
    <property type="entry name" value="LPLAT_DHAPAT-like"/>
    <property type="match status" value="1"/>
</dbReference>
<dbReference type="GO" id="GO:0016287">
    <property type="term" value="F:glycerone-phosphate O-acyltransferase activity"/>
    <property type="evidence" value="ECO:0007669"/>
    <property type="project" value="TreeGrafter"/>
</dbReference>
<sequence length="538" mass="61639">MGNCPVIFVPSHRSYADFILISYLCFTYDIEVPAIAAGMDFHGMWGMGNVLRHTGAFFMRRSYNNDALYWTTFKQYVYQLVSKGDLPVEFFVEGTRSRTNKSLTPKYGLISMVLKPFFFCEVPDIKFVPINISYDRILEEALFAFELLGVPKPKESTSAFIKSLKIVKENVGNIYFCFGRPISAKSFFGSKLDRSVHHNKGPLHTQDITIDEKSLIPSLAYDIIRTQQKCSTITIFNLVSLILNDNLVRKKTPLSVKELIDEVKWMKEVIEKLGAFVFTEDMENSVEQCFIVHKNLIELQPNGTICLVQNSVILDKFNPSQLKAHSLSEECMTFSIPFVMLQMYINPTLYYFIDAALIVTVLKYHANLNEEGLFSTYHFLRSLFSMEFVTVPLWEKTDFVKALQYSASLNLVRCTPGNLYELANNTKLQDCLYTMLEPFMTSYFVTVVVMERCSGEIDEKSILVNVQKILEDKINDGKQFIHPYCLNLDTLTNCLSVLVRLGALNKIRSQKQSNLHGCMLQCHIEDEVIVQSYTQSKL</sequence>
<dbReference type="InterPro" id="IPR045520">
    <property type="entry name" value="GPAT/DHAPAT_C"/>
</dbReference>
<dbReference type="PANTHER" id="PTHR12563:SF17">
    <property type="entry name" value="DIHYDROXYACETONE PHOSPHATE ACYLTRANSFERASE"/>
    <property type="match status" value="1"/>
</dbReference>
<dbReference type="GO" id="GO:0008654">
    <property type="term" value="P:phospholipid biosynthetic process"/>
    <property type="evidence" value="ECO:0007669"/>
    <property type="project" value="TreeGrafter"/>
</dbReference>
<comment type="similarity">
    <text evidence="2">Belongs to the GPAT/DAPAT family.</text>
</comment>
<keyword evidence="8" id="KW-1185">Reference proteome</keyword>
<reference evidence="7 8" key="1">
    <citation type="journal article" date="2023" name="Insect Mol. Biol.">
        <title>Genome sequencing provides insights into the evolution of gene families encoding plant cell wall-degrading enzymes in longhorned beetles.</title>
        <authorList>
            <person name="Shin N.R."/>
            <person name="Okamura Y."/>
            <person name="Kirsch R."/>
            <person name="Pauchet Y."/>
        </authorList>
    </citation>
    <scope>NUCLEOTIDE SEQUENCE [LARGE SCALE GENOMIC DNA]</scope>
    <source>
        <strain evidence="7">EAD_L_NR</strain>
    </source>
</reference>
<protein>
    <recommendedName>
        <fullName evidence="6">Phospholipid/glycerol acyltransferase domain-containing protein</fullName>
    </recommendedName>
</protein>
<dbReference type="Pfam" id="PF01553">
    <property type="entry name" value="Acyltransferase"/>
    <property type="match status" value="1"/>
</dbReference>
<evidence type="ECO:0000256" key="1">
    <source>
        <dbReference type="ARBA" id="ARBA00004184"/>
    </source>
</evidence>
<dbReference type="Pfam" id="PF19277">
    <property type="entry name" value="GPAT_C"/>
    <property type="match status" value="1"/>
</dbReference>
<dbReference type="AlphaFoldDB" id="A0AAV8WG73"/>
<dbReference type="GO" id="GO:0004366">
    <property type="term" value="F:glycerol-3-phosphate O-acyltransferase activity"/>
    <property type="evidence" value="ECO:0007669"/>
    <property type="project" value="TreeGrafter"/>
</dbReference>
<keyword evidence="5" id="KW-0012">Acyltransferase</keyword>
<dbReference type="Proteomes" id="UP001159042">
    <property type="component" value="Unassembled WGS sequence"/>
</dbReference>
<dbReference type="SMART" id="SM00563">
    <property type="entry name" value="PlsC"/>
    <property type="match status" value="1"/>
</dbReference>
<keyword evidence="4" id="KW-0472">Membrane</keyword>
<dbReference type="InterPro" id="IPR022284">
    <property type="entry name" value="GPAT/DHAPAT"/>
</dbReference>
<accession>A0AAV8WG73</accession>
<evidence type="ECO:0000313" key="7">
    <source>
        <dbReference type="EMBL" id="KAJ8925629.1"/>
    </source>
</evidence>
<evidence type="ECO:0000256" key="4">
    <source>
        <dbReference type="ARBA" id="ARBA00023136"/>
    </source>
</evidence>
<keyword evidence="3" id="KW-0808">Transferase</keyword>
<organism evidence="7 8">
    <name type="scientific">Exocentrus adspersus</name>
    <dbReference type="NCBI Taxonomy" id="1586481"/>
    <lineage>
        <taxon>Eukaryota</taxon>
        <taxon>Metazoa</taxon>
        <taxon>Ecdysozoa</taxon>
        <taxon>Arthropoda</taxon>
        <taxon>Hexapoda</taxon>
        <taxon>Insecta</taxon>
        <taxon>Pterygota</taxon>
        <taxon>Neoptera</taxon>
        <taxon>Endopterygota</taxon>
        <taxon>Coleoptera</taxon>
        <taxon>Polyphaga</taxon>
        <taxon>Cucujiformia</taxon>
        <taxon>Chrysomeloidea</taxon>
        <taxon>Cerambycidae</taxon>
        <taxon>Lamiinae</taxon>
        <taxon>Acanthocinini</taxon>
        <taxon>Exocentrus</taxon>
    </lineage>
</organism>
<dbReference type="InterPro" id="IPR002123">
    <property type="entry name" value="Plipid/glycerol_acylTrfase"/>
</dbReference>
<dbReference type="PANTHER" id="PTHR12563">
    <property type="entry name" value="GLYCEROL-3-PHOSPHATE ACYLTRANSFERASE"/>
    <property type="match status" value="1"/>
</dbReference>
<gene>
    <name evidence="7" type="ORF">NQ315_009473</name>
</gene>
<comment type="caution">
    <text evidence="7">The sequence shown here is derived from an EMBL/GenBank/DDBJ whole genome shotgun (WGS) entry which is preliminary data.</text>
</comment>
<feature type="domain" description="Phospholipid/glycerol acyltransferase" evidence="6">
    <location>
        <begin position="6"/>
        <end position="135"/>
    </location>
</feature>
<dbReference type="SUPFAM" id="SSF69593">
    <property type="entry name" value="Glycerol-3-phosphate (1)-acyltransferase"/>
    <property type="match status" value="1"/>
</dbReference>
<comment type="subcellular location">
    <subcellularLocation>
        <location evidence="1">Endomembrane system</location>
        <topology evidence="1">Peripheral membrane protein</topology>
    </subcellularLocation>
</comment>